<evidence type="ECO:0000256" key="6">
    <source>
        <dbReference type="ARBA" id="ARBA00022692"/>
    </source>
</evidence>
<evidence type="ECO:0000256" key="4">
    <source>
        <dbReference type="ARBA" id="ARBA00022676"/>
    </source>
</evidence>
<dbReference type="GO" id="GO:0005802">
    <property type="term" value="C:trans-Golgi network"/>
    <property type="evidence" value="ECO:0007669"/>
    <property type="project" value="TreeGrafter"/>
</dbReference>
<keyword evidence="6 15" id="KW-0812">Transmembrane</keyword>
<evidence type="ECO:0000313" key="17">
    <source>
        <dbReference type="Proteomes" id="UP000811246"/>
    </source>
</evidence>
<comment type="caution">
    <text evidence="16">The sequence shown here is derived from an EMBL/GenBank/DDBJ whole genome shotgun (WGS) entry which is preliminary data.</text>
</comment>
<keyword evidence="11" id="KW-0294">Fucose metabolism</keyword>
<keyword evidence="5" id="KW-0808">Transferase</keyword>
<feature type="compositionally biased region" description="Acidic residues" evidence="14">
    <location>
        <begin position="637"/>
        <end position="646"/>
    </location>
</feature>
<keyword evidence="4" id="KW-0328">Glycosyltransferase</keyword>
<comment type="pathway">
    <text evidence="2">Glycan metabolism.</text>
</comment>
<dbReference type="GO" id="GO:0016020">
    <property type="term" value="C:membrane"/>
    <property type="evidence" value="ECO:0007669"/>
    <property type="project" value="UniProtKB-SubCell"/>
</dbReference>
<keyword evidence="10" id="KW-0325">Glycoprotein</keyword>
<gene>
    <name evidence="16" type="ORF">I3842_03G077100</name>
</gene>
<comment type="similarity">
    <text evidence="3">Belongs to the glycosyltransferase GT106 family.</text>
</comment>
<dbReference type="InterPro" id="IPR024709">
    <property type="entry name" value="FucosylTrfase_pln"/>
</dbReference>
<dbReference type="AlphaFoldDB" id="A0A922FHA1"/>
<dbReference type="PANTHER" id="PTHR31741">
    <property type="entry name" value="OS02G0726500 PROTEIN-RELATED"/>
    <property type="match status" value="1"/>
</dbReference>
<feature type="region of interest" description="Disordered" evidence="14">
    <location>
        <begin position="635"/>
        <end position="686"/>
    </location>
</feature>
<evidence type="ECO:0000256" key="5">
    <source>
        <dbReference type="ARBA" id="ARBA00022679"/>
    </source>
</evidence>
<dbReference type="Proteomes" id="UP000811246">
    <property type="component" value="Chromosome 3"/>
</dbReference>
<dbReference type="GO" id="GO:0016757">
    <property type="term" value="F:glycosyltransferase activity"/>
    <property type="evidence" value="ECO:0007669"/>
    <property type="project" value="UniProtKB-KW"/>
</dbReference>
<reference evidence="16" key="1">
    <citation type="submission" date="2021-01" db="EMBL/GenBank/DDBJ databases">
        <authorList>
            <person name="Lovell J.T."/>
            <person name="Bentley N."/>
            <person name="Bhattarai G."/>
            <person name="Jenkins J.W."/>
            <person name="Sreedasyam A."/>
            <person name="Alarcon Y."/>
            <person name="Bock C."/>
            <person name="Boston L."/>
            <person name="Carlson J."/>
            <person name="Cervantes K."/>
            <person name="Clermont K."/>
            <person name="Krom N."/>
            <person name="Kubenka K."/>
            <person name="Mamidi S."/>
            <person name="Mattison C."/>
            <person name="Monteros M."/>
            <person name="Pisani C."/>
            <person name="Plott C."/>
            <person name="Rajasekar S."/>
            <person name="Rhein H.S."/>
            <person name="Rohla C."/>
            <person name="Song M."/>
            <person name="Hilaire R.S."/>
            <person name="Shu S."/>
            <person name="Wells L."/>
            <person name="Wang X."/>
            <person name="Webber J."/>
            <person name="Heerema R.J."/>
            <person name="Klein P."/>
            <person name="Conner P."/>
            <person name="Grauke L."/>
            <person name="Grimwood J."/>
            <person name="Schmutz J."/>
            <person name="Randall J.J."/>
        </authorList>
    </citation>
    <scope>NUCLEOTIDE SEQUENCE</scope>
    <source>
        <tissue evidence="16">Leaf</tissue>
    </source>
</reference>
<dbReference type="EMBL" id="CM031827">
    <property type="protein sequence ID" value="KAG6720762.1"/>
    <property type="molecule type" value="Genomic_DNA"/>
</dbReference>
<feature type="transmembrane region" description="Helical" evidence="15">
    <location>
        <begin position="12"/>
        <end position="34"/>
    </location>
</feature>
<protein>
    <recommendedName>
        <fullName evidence="13">O-fucosyltransferase family protein</fullName>
    </recommendedName>
</protein>
<evidence type="ECO:0000256" key="11">
    <source>
        <dbReference type="ARBA" id="ARBA00023253"/>
    </source>
</evidence>
<sequence length="686" mass="77932">MKGQGKMVLNSRLKWVGLVGLVLSAFSLFVHFLLARFTEDGVIEYQSSITVFSWRPIFESANFPRTSPMYRRLWGPIRHLESLHPDANPRGNYAVTDPSSQTNGFIFVRIRGGFHEIRNSICDVVAVSRLLNATLVIPEIQSTTSSKGIRFSDFKSFAYLYDEDQFMAALAKDVNIVKTLPKNLKWARRKKEIPSFKVRYSASPYYYLNQVLSVLKKHSVVELVVPEGGCLQAILPPELEHNEELQRLRCRVAFHALQFRQEVLELATKVLFRLRAPGRPFIAYDPGMTRDALAYHGCAELFQDVHTELIQHKRSWMIKRGIVEGKLQVNSAKQRLSGSCPLMPEEVGILLRAHGYSWDTIIYVSGGEVFGGQRTLIPLHAMFENVVDRTSLTTPWELNRLYGHEANIITSSPRTPPPIEKEMKHEAWKTSGPRPRPLPPPPARPKSYNIEGWWGWVAESDNEPESTVMELRTNAHKLLWEAIDYVIGLEADVFISGFDRDGNGRPNVASLVMGHRLYQSAALKTYRPDRKEVSKLLEEIHDHLYHANHTWLKSVRKHMRKRLLDGLIEASTKSKPLSFLSHPVPECSCLRCDSNETSFHASSPSPQSQVQAALRVAHRCPAWMDNDLILRSKDKDNEEDLDEDDSTSSGLFFRRSGENHESGGGDSNNKEEAQLDDLEELEGGER</sequence>
<dbReference type="GO" id="GO:0006004">
    <property type="term" value="P:fucose metabolic process"/>
    <property type="evidence" value="ECO:0007669"/>
    <property type="project" value="UniProtKB-KW"/>
</dbReference>
<evidence type="ECO:0000256" key="2">
    <source>
        <dbReference type="ARBA" id="ARBA00004881"/>
    </source>
</evidence>
<evidence type="ECO:0000256" key="15">
    <source>
        <dbReference type="SAM" id="Phobius"/>
    </source>
</evidence>
<organism evidence="16 17">
    <name type="scientific">Carya illinoinensis</name>
    <name type="common">Pecan</name>
    <dbReference type="NCBI Taxonomy" id="32201"/>
    <lineage>
        <taxon>Eukaryota</taxon>
        <taxon>Viridiplantae</taxon>
        <taxon>Streptophyta</taxon>
        <taxon>Embryophyta</taxon>
        <taxon>Tracheophyta</taxon>
        <taxon>Spermatophyta</taxon>
        <taxon>Magnoliopsida</taxon>
        <taxon>eudicotyledons</taxon>
        <taxon>Gunneridae</taxon>
        <taxon>Pentapetalae</taxon>
        <taxon>rosids</taxon>
        <taxon>fabids</taxon>
        <taxon>Fagales</taxon>
        <taxon>Juglandaceae</taxon>
        <taxon>Carya</taxon>
    </lineage>
</organism>
<evidence type="ECO:0000256" key="3">
    <source>
        <dbReference type="ARBA" id="ARBA00007737"/>
    </source>
</evidence>
<evidence type="ECO:0000256" key="7">
    <source>
        <dbReference type="ARBA" id="ARBA00022968"/>
    </source>
</evidence>
<evidence type="ECO:0000256" key="12">
    <source>
        <dbReference type="ARBA" id="ARBA00023277"/>
    </source>
</evidence>
<evidence type="ECO:0000313" key="16">
    <source>
        <dbReference type="EMBL" id="KAG6720762.1"/>
    </source>
</evidence>
<feature type="compositionally biased region" description="Pro residues" evidence="14">
    <location>
        <begin position="434"/>
        <end position="443"/>
    </location>
</feature>
<evidence type="ECO:0000256" key="13">
    <source>
        <dbReference type="ARBA" id="ARBA00030350"/>
    </source>
</evidence>
<evidence type="ECO:0000256" key="14">
    <source>
        <dbReference type="SAM" id="MobiDB-lite"/>
    </source>
</evidence>
<feature type="compositionally biased region" description="Basic and acidic residues" evidence="14">
    <location>
        <begin position="655"/>
        <end position="673"/>
    </location>
</feature>
<evidence type="ECO:0000256" key="10">
    <source>
        <dbReference type="ARBA" id="ARBA00023180"/>
    </source>
</evidence>
<keyword evidence="9 15" id="KW-0472">Membrane</keyword>
<proteinExistence type="inferred from homology"/>
<keyword evidence="12" id="KW-0119">Carbohydrate metabolism</keyword>
<feature type="compositionally biased region" description="Basic and acidic residues" evidence="14">
    <location>
        <begin position="419"/>
        <end position="428"/>
    </location>
</feature>
<dbReference type="InterPro" id="IPR019378">
    <property type="entry name" value="GDP-Fuc_O-FucTrfase"/>
</dbReference>
<dbReference type="PIRSF" id="PIRSF009360">
    <property type="entry name" value="UCP009360"/>
    <property type="match status" value="1"/>
</dbReference>
<dbReference type="GO" id="GO:0005768">
    <property type="term" value="C:endosome"/>
    <property type="evidence" value="ECO:0007669"/>
    <property type="project" value="TreeGrafter"/>
</dbReference>
<evidence type="ECO:0000256" key="9">
    <source>
        <dbReference type="ARBA" id="ARBA00023136"/>
    </source>
</evidence>
<name>A0A922FHA1_CARIL</name>
<keyword evidence="8 15" id="KW-1133">Transmembrane helix</keyword>
<dbReference type="PANTHER" id="PTHR31741:SF46">
    <property type="entry name" value="O-FUCOSYLTRANSFERASE 27"/>
    <property type="match status" value="1"/>
</dbReference>
<feature type="region of interest" description="Disordered" evidence="14">
    <location>
        <begin position="409"/>
        <end position="443"/>
    </location>
</feature>
<evidence type="ECO:0000256" key="1">
    <source>
        <dbReference type="ARBA" id="ARBA00004606"/>
    </source>
</evidence>
<dbReference type="Pfam" id="PF10250">
    <property type="entry name" value="O-FucT"/>
    <property type="match status" value="1"/>
</dbReference>
<feature type="compositionally biased region" description="Acidic residues" evidence="14">
    <location>
        <begin position="674"/>
        <end position="686"/>
    </location>
</feature>
<evidence type="ECO:0000256" key="8">
    <source>
        <dbReference type="ARBA" id="ARBA00022989"/>
    </source>
</evidence>
<keyword evidence="7" id="KW-0735">Signal-anchor</keyword>
<comment type="subcellular location">
    <subcellularLocation>
        <location evidence="1">Membrane</location>
        <topology evidence="1">Single-pass type II membrane protein</topology>
    </subcellularLocation>
</comment>
<accession>A0A922FHA1</accession>